<proteinExistence type="predicted"/>
<evidence type="ECO:0000313" key="1">
    <source>
        <dbReference type="EMBL" id="KKL95770.1"/>
    </source>
</evidence>
<organism evidence="1">
    <name type="scientific">marine sediment metagenome</name>
    <dbReference type="NCBI Taxonomy" id="412755"/>
    <lineage>
        <taxon>unclassified sequences</taxon>
        <taxon>metagenomes</taxon>
        <taxon>ecological metagenomes</taxon>
    </lineage>
</organism>
<dbReference type="EMBL" id="LAZR01018598">
    <property type="protein sequence ID" value="KKL95770.1"/>
    <property type="molecule type" value="Genomic_DNA"/>
</dbReference>
<sequence length="216" mass="23856">MPETEEGNISIRRLTDGEFGTPIRDVEGILENYFPEAGKYGTYVQFQLAKIDVKETTEPYNFPTCQLSIKLSNRNKSKWGILSASINKLISDDEDISSLTGKRIRMKITKGHLLPAKNAETGEFADLAQEAWEVIEVEGKTADMTAGTSNASEKAAEILNGKSKSEFNKAAYANSVVRADRDFQRSITDGSFLTAKLATGEFTKDENDIYHKVEGG</sequence>
<reference evidence="1" key="1">
    <citation type="journal article" date="2015" name="Nature">
        <title>Complex archaea that bridge the gap between prokaryotes and eukaryotes.</title>
        <authorList>
            <person name="Spang A."/>
            <person name="Saw J.H."/>
            <person name="Jorgensen S.L."/>
            <person name="Zaremba-Niedzwiedzka K."/>
            <person name="Martijn J."/>
            <person name="Lind A.E."/>
            <person name="van Eijk R."/>
            <person name="Schleper C."/>
            <person name="Guy L."/>
            <person name="Ettema T.J."/>
        </authorList>
    </citation>
    <scope>NUCLEOTIDE SEQUENCE</scope>
</reference>
<protein>
    <submittedName>
        <fullName evidence="1">Uncharacterized protein</fullName>
    </submittedName>
</protein>
<gene>
    <name evidence="1" type="ORF">LCGC14_1851250</name>
</gene>
<dbReference type="AlphaFoldDB" id="A0A0F9IPY4"/>
<accession>A0A0F9IPY4</accession>
<comment type="caution">
    <text evidence="1">The sequence shown here is derived from an EMBL/GenBank/DDBJ whole genome shotgun (WGS) entry which is preliminary data.</text>
</comment>
<name>A0A0F9IPY4_9ZZZZ</name>